<dbReference type="InterPro" id="IPR005818">
    <property type="entry name" value="Histone_H1/H5_H15"/>
</dbReference>
<gene>
    <name evidence="6" type="ORF">F3Y22_tig00112428pilonHSYRG00093</name>
</gene>
<accession>A0A6A2WYV1</accession>
<dbReference type="GO" id="GO:0005730">
    <property type="term" value="C:nucleolus"/>
    <property type="evidence" value="ECO:0007669"/>
    <property type="project" value="TreeGrafter"/>
</dbReference>
<keyword evidence="3" id="KW-0539">Nucleus</keyword>
<organism evidence="6 7">
    <name type="scientific">Hibiscus syriacus</name>
    <name type="common">Rose of Sharon</name>
    <dbReference type="NCBI Taxonomy" id="106335"/>
    <lineage>
        <taxon>Eukaryota</taxon>
        <taxon>Viridiplantae</taxon>
        <taxon>Streptophyta</taxon>
        <taxon>Embryophyta</taxon>
        <taxon>Tracheophyta</taxon>
        <taxon>Spermatophyta</taxon>
        <taxon>Magnoliopsida</taxon>
        <taxon>eudicotyledons</taxon>
        <taxon>Gunneridae</taxon>
        <taxon>Pentapetalae</taxon>
        <taxon>rosids</taxon>
        <taxon>malvids</taxon>
        <taxon>Malvales</taxon>
        <taxon>Malvaceae</taxon>
        <taxon>Malvoideae</taxon>
        <taxon>Hibiscus</taxon>
    </lineage>
</organism>
<dbReference type="Proteomes" id="UP000436088">
    <property type="component" value="Unassembled WGS sequence"/>
</dbReference>
<keyword evidence="7" id="KW-1185">Reference proteome</keyword>
<dbReference type="GO" id="GO:0030261">
    <property type="term" value="P:chromosome condensation"/>
    <property type="evidence" value="ECO:0007669"/>
    <property type="project" value="TreeGrafter"/>
</dbReference>
<proteinExistence type="predicted"/>
<dbReference type="InterPro" id="IPR036388">
    <property type="entry name" value="WH-like_DNA-bd_sf"/>
</dbReference>
<comment type="subcellular location">
    <subcellularLocation>
        <location evidence="1">Nucleus</location>
    </subcellularLocation>
</comment>
<dbReference type="SUPFAM" id="SSF46785">
    <property type="entry name" value="Winged helix' DNA-binding domain"/>
    <property type="match status" value="1"/>
</dbReference>
<dbReference type="Pfam" id="PF00538">
    <property type="entry name" value="Linker_histone"/>
    <property type="match status" value="1"/>
</dbReference>
<evidence type="ECO:0000256" key="4">
    <source>
        <dbReference type="SAM" id="MobiDB-lite"/>
    </source>
</evidence>
<name>A0A6A2WYV1_HIBSY</name>
<dbReference type="GO" id="GO:0045910">
    <property type="term" value="P:negative regulation of DNA recombination"/>
    <property type="evidence" value="ECO:0007669"/>
    <property type="project" value="TreeGrafter"/>
</dbReference>
<feature type="region of interest" description="Disordered" evidence="4">
    <location>
        <begin position="36"/>
        <end position="90"/>
    </location>
</feature>
<dbReference type="GO" id="GO:0031492">
    <property type="term" value="F:nucleosomal DNA binding"/>
    <property type="evidence" value="ECO:0007669"/>
    <property type="project" value="TreeGrafter"/>
</dbReference>
<dbReference type="PANTHER" id="PTHR11467:SF103">
    <property type="entry name" value="HMG-Y-RELATED PROTEIN A"/>
    <property type="match status" value="1"/>
</dbReference>
<dbReference type="PROSITE" id="PS51504">
    <property type="entry name" value="H15"/>
    <property type="match status" value="1"/>
</dbReference>
<sequence>MAANETQGPPRDQQSLLPDYPQMILDAIDALNEKAGSNKSTIAKHIESTHSDLPAAHATNNYMRPDPNAPPKRGRGRPPKPKLPFHPAPSSLRLDHVVVLPKTRLLRLSPRPPSAPDGHADAPRRLLKQHRRSPLHHLELSEAAVDRRRCNPTVASQVKRWSLK</sequence>
<dbReference type="EMBL" id="VEPZ02001578">
    <property type="protein sequence ID" value="KAE8667292.1"/>
    <property type="molecule type" value="Genomic_DNA"/>
</dbReference>
<feature type="compositionally biased region" description="Basic residues" evidence="4">
    <location>
        <begin position="125"/>
        <end position="135"/>
    </location>
</feature>
<dbReference type="InterPro" id="IPR036390">
    <property type="entry name" value="WH_DNA-bd_sf"/>
</dbReference>
<feature type="domain" description="H15" evidence="5">
    <location>
        <begin position="16"/>
        <end position="110"/>
    </location>
</feature>
<dbReference type="GO" id="GO:0003690">
    <property type="term" value="F:double-stranded DNA binding"/>
    <property type="evidence" value="ECO:0007669"/>
    <property type="project" value="TreeGrafter"/>
</dbReference>
<protein>
    <submittedName>
        <fullName evidence="6">HMG-Y-related protein B</fullName>
    </submittedName>
</protein>
<evidence type="ECO:0000259" key="5">
    <source>
        <dbReference type="PROSITE" id="PS51504"/>
    </source>
</evidence>
<evidence type="ECO:0000256" key="1">
    <source>
        <dbReference type="ARBA" id="ARBA00004123"/>
    </source>
</evidence>
<dbReference type="GO" id="GO:0006334">
    <property type="term" value="P:nucleosome assembly"/>
    <property type="evidence" value="ECO:0007669"/>
    <property type="project" value="InterPro"/>
</dbReference>
<dbReference type="GO" id="GO:0000786">
    <property type="term" value="C:nucleosome"/>
    <property type="evidence" value="ECO:0007669"/>
    <property type="project" value="InterPro"/>
</dbReference>
<feature type="compositionally biased region" description="Basic and acidic residues" evidence="4">
    <location>
        <begin position="136"/>
        <end position="145"/>
    </location>
</feature>
<evidence type="ECO:0000256" key="3">
    <source>
        <dbReference type="ARBA" id="ARBA00023242"/>
    </source>
</evidence>
<comment type="caution">
    <text evidence="6">The sequence shown here is derived from an EMBL/GenBank/DDBJ whole genome shotgun (WGS) entry which is preliminary data.</text>
</comment>
<dbReference type="AlphaFoldDB" id="A0A6A2WYV1"/>
<keyword evidence="2" id="KW-0238">DNA-binding</keyword>
<evidence type="ECO:0000256" key="2">
    <source>
        <dbReference type="ARBA" id="ARBA00023125"/>
    </source>
</evidence>
<evidence type="ECO:0000313" key="7">
    <source>
        <dbReference type="Proteomes" id="UP000436088"/>
    </source>
</evidence>
<reference evidence="6" key="1">
    <citation type="submission" date="2019-09" db="EMBL/GenBank/DDBJ databases">
        <title>Draft genome information of white flower Hibiscus syriacus.</title>
        <authorList>
            <person name="Kim Y.-M."/>
        </authorList>
    </citation>
    <scope>NUCLEOTIDE SEQUENCE [LARGE SCALE GENOMIC DNA]</scope>
    <source>
        <strain evidence="6">YM2019G1</strain>
    </source>
</reference>
<dbReference type="SMART" id="SM00526">
    <property type="entry name" value="H15"/>
    <property type="match status" value="1"/>
</dbReference>
<dbReference type="Gene3D" id="1.10.10.10">
    <property type="entry name" value="Winged helix-like DNA-binding domain superfamily/Winged helix DNA-binding domain"/>
    <property type="match status" value="1"/>
</dbReference>
<dbReference type="PANTHER" id="PTHR11467">
    <property type="entry name" value="HISTONE H1"/>
    <property type="match status" value="1"/>
</dbReference>
<feature type="region of interest" description="Disordered" evidence="4">
    <location>
        <begin position="105"/>
        <end position="145"/>
    </location>
</feature>
<evidence type="ECO:0000313" key="6">
    <source>
        <dbReference type="EMBL" id="KAE8667292.1"/>
    </source>
</evidence>